<evidence type="ECO:0000256" key="5">
    <source>
        <dbReference type="ARBA" id="ARBA00022692"/>
    </source>
</evidence>
<feature type="transmembrane region" description="Helical" evidence="10">
    <location>
        <begin position="206"/>
        <end position="230"/>
    </location>
</feature>
<dbReference type="PIRSF" id="PIRSF006603">
    <property type="entry name" value="DinF"/>
    <property type="match status" value="1"/>
</dbReference>
<evidence type="ECO:0000256" key="2">
    <source>
        <dbReference type="ARBA" id="ARBA00022448"/>
    </source>
</evidence>
<evidence type="ECO:0000256" key="9">
    <source>
        <dbReference type="ARBA" id="ARBA00031636"/>
    </source>
</evidence>
<evidence type="ECO:0000256" key="6">
    <source>
        <dbReference type="ARBA" id="ARBA00022989"/>
    </source>
</evidence>
<dbReference type="EMBL" id="CP074694">
    <property type="protein sequence ID" value="QVL30876.1"/>
    <property type="molecule type" value="Genomic_DNA"/>
</dbReference>
<feature type="transmembrane region" description="Helical" evidence="10">
    <location>
        <begin position="251"/>
        <end position="276"/>
    </location>
</feature>
<dbReference type="RefSeq" id="WP_213494758.1">
    <property type="nucleotide sequence ID" value="NZ_CP074694.1"/>
</dbReference>
<dbReference type="InterPro" id="IPR002528">
    <property type="entry name" value="MATE_fam"/>
</dbReference>
<evidence type="ECO:0000256" key="4">
    <source>
        <dbReference type="ARBA" id="ARBA00022475"/>
    </source>
</evidence>
<feature type="transmembrane region" description="Helical" evidence="10">
    <location>
        <begin position="373"/>
        <end position="393"/>
    </location>
</feature>
<keyword evidence="7" id="KW-0406">Ion transport</keyword>
<keyword evidence="4" id="KW-1003">Cell membrane</keyword>
<keyword evidence="3" id="KW-0050">Antiport</keyword>
<feature type="transmembrane region" description="Helical" evidence="10">
    <location>
        <begin position="329"/>
        <end position="353"/>
    </location>
</feature>
<gene>
    <name evidence="11" type="ORF">KIH39_18750</name>
</gene>
<dbReference type="GO" id="GO:0042910">
    <property type="term" value="F:xenobiotic transmembrane transporter activity"/>
    <property type="evidence" value="ECO:0007669"/>
    <property type="project" value="InterPro"/>
</dbReference>
<dbReference type="CDD" id="cd13137">
    <property type="entry name" value="MATE_NorM_like"/>
    <property type="match status" value="1"/>
</dbReference>
<comment type="subcellular location">
    <subcellularLocation>
        <location evidence="1">Cell membrane</location>
        <topology evidence="1">Multi-pass membrane protein</topology>
    </subcellularLocation>
</comment>
<keyword evidence="2" id="KW-0813">Transport</keyword>
<dbReference type="GO" id="GO:0006811">
    <property type="term" value="P:monoatomic ion transport"/>
    <property type="evidence" value="ECO:0007669"/>
    <property type="project" value="UniProtKB-KW"/>
</dbReference>
<protein>
    <recommendedName>
        <fullName evidence="9">Multidrug-efflux transporter</fullName>
    </recommendedName>
</protein>
<feature type="transmembrane region" description="Helical" evidence="10">
    <location>
        <begin position="107"/>
        <end position="125"/>
    </location>
</feature>
<evidence type="ECO:0000313" key="11">
    <source>
        <dbReference type="EMBL" id="QVL30876.1"/>
    </source>
</evidence>
<dbReference type="NCBIfam" id="TIGR00797">
    <property type="entry name" value="matE"/>
    <property type="match status" value="1"/>
</dbReference>
<dbReference type="KEGG" id="tsph:KIH39_18750"/>
<dbReference type="Pfam" id="PF01554">
    <property type="entry name" value="MatE"/>
    <property type="match status" value="2"/>
</dbReference>
<sequence>MSIPENINVDSSRSPVERVLLLAWPVLLQQALILAAGLYDRWVAGNYLPSDENLHSSYQAALSTVQYLAWSISCFAVLVSVGSTALVARFIGAGEVEDANRVTNQSIILAIFFGILASLVGLWKLPDLIALLKLDPPSDRLAIEMLQPVILFLVFQMIELSGIACLTGAGDTKPGMLVLGGVAVFNIPMVYLFFHGFWILPAFGHQGITLGTAVSHSIGGLVVLTFLIKGRAGLSLQRRLFKPQIILIKRILRVSIPAAIDSLSVAACQLWFLSLVNVLGKEAATAHGNAIGWEGLGYLSGQAFATAAAALVGQNLGARNPNEAARCGWTAFAMGSICMAVMGLVFYLCAEPMLRLFNPYPHQQPVIDAGVPVLRLVAFAMPALAAIIIFTGALRGAGDTRMPMVATWIGFLLIRMPLAYLFTRSTIDLGSLGTIKGWNLGLIGAWWAMFIDLAIRGALFFWRFSSGRWKKVVV</sequence>
<dbReference type="GO" id="GO:0015297">
    <property type="term" value="F:antiporter activity"/>
    <property type="evidence" value="ECO:0007669"/>
    <property type="project" value="UniProtKB-KW"/>
</dbReference>
<proteinExistence type="predicted"/>
<feature type="transmembrane region" description="Helical" evidence="10">
    <location>
        <begin position="443"/>
        <end position="462"/>
    </location>
</feature>
<evidence type="ECO:0000256" key="7">
    <source>
        <dbReference type="ARBA" id="ARBA00023065"/>
    </source>
</evidence>
<evidence type="ECO:0000256" key="8">
    <source>
        <dbReference type="ARBA" id="ARBA00023136"/>
    </source>
</evidence>
<feature type="transmembrane region" description="Helical" evidence="10">
    <location>
        <begin position="145"/>
        <end position="169"/>
    </location>
</feature>
<evidence type="ECO:0000256" key="3">
    <source>
        <dbReference type="ARBA" id="ARBA00022449"/>
    </source>
</evidence>
<keyword evidence="5 10" id="KW-0812">Transmembrane</keyword>
<feature type="transmembrane region" description="Helical" evidence="10">
    <location>
        <begin position="405"/>
        <end position="423"/>
    </location>
</feature>
<feature type="transmembrane region" description="Helical" evidence="10">
    <location>
        <begin position="20"/>
        <end position="39"/>
    </location>
</feature>
<keyword evidence="8 10" id="KW-0472">Membrane</keyword>
<dbReference type="PANTHER" id="PTHR43298:SF2">
    <property type="entry name" value="FMN_FAD EXPORTER YEEO-RELATED"/>
    <property type="match status" value="1"/>
</dbReference>
<feature type="transmembrane region" description="Helical" evidence="10">
    <location>
        <begin position="296"/>
        <end position="317"/>
    </location>
</feature>
<feature type="transmembrane region" description="Helical" evidence="10">
    <location>
        <begin position="176"/>
        <end position="200"/>
    </location>
</feature>
<organism evidence="11 12">
    <name type="scientific">Telmatocola sphagniphila</name>
    <dbReference type="NCBI Taxonomy" id="1123043"/>
    <lineage>
        <taxon>Bacteria</taxon>
        <taxon>Pseudomonadati</taxon>
        <taxon>Planctomycetota</taxon>
        <taxon>Planctomycetia</taxon>
        <taxon>Gemmatales</taxon>
        <taxon>Gemmataceae</taxon>
    </lineage>
</organism>
<evidence type="ECO:0000256" key="10">
    <source>
        <dbReference type="SAM" id="Phobius"/>
    </source>
</evidence>
<keyword evidence="6 10" id="KW-1133">Transmembrane helix</keyword>
<reference evidence="11" key="1">
    <citation type="submission" date="2021-05" db="EMBL/GenBank/DDBJ databases">
        <title>Complete genome sequence of the cellulolytic planctomycete Telmatocola sphagniphila SP2T and characterization of the first cellulase from planctomycetes.</title>
        <authorList>
            <person name="Rakitin A.L."/>
            <person name="Beletsky A.V."/>
            <person name="Naumoff D.G."/>
            <person name="Kulichevskaya I.S."/>
            <person name="Mardanov A.V."/>
            <person name="Ravin N.V."/>
            <person name="Dedysh S.N."/>
        </authorList>
    </citation>
    <scope>NUCLEOTIDE SEQUENCE</scope>
    <source>
        <strain evidence="11">SP2T</strain>
    </source>
</reference>
<dbReference type="Proteomes" id="UP000676194">
    <property type="component" value="Chromosome"/>
</dbReference>
<feature type="transmembrane region" description="Helical" evidence="10">
    <location>
        <begin position="67"/>
        <end position="87"/>
    </location>
</feature>
<name>A0A8E6B4B7_9BACT</name>
<dbReference type="GO" id="GO:0005886">
    <property type="term" value="C:plasma membrane"/>
    <property type="evidence" value="ECO:0007669"/>
    <property type="project" value="UniProtKB-SubCell"/>
</dbReference>
<dbReference type="InterPro" id="IPR048279">
    <property type="entry name" value="MdtK-like"/>
</dbReference>
<dbReference type="AlphaFoldDB" id="A0A8E6B4B7"/>
<dbReference type="PANTHER" id="PTHR43298">
    <property type="entry name" value="MULTIDRUG RESISTANCE PROTEIN NORM-RELATED"/>
    <property type="match status" value="1"/>
</dbReference>
<evidence type="ECO:0000256" key="1">
    <source>
        <dbReference type="ARBA" id="ARBA00004651"/>
    </source>
</evidence>
<evidence type="ECO:0000313" key="12">
    <source>
        <dbReference type="Proteomes" id="UP000676194"/>
    </source>
</evidence>
<keyword evidence="12" id="KW-1185">Reference proteome</keyword>
<dbReference type="InterPro" id="IPR050222">
    <property type="entry name" value="MATE_MdtK"/>
</dbReference>
<accession>A0A8E6B4B7</accession>